<keyword evidence="1" id="KW-0472">Membrane</keyword>
<dbReference type="Proteomes" id="UP000029273">
    <property type="component" value="Unassembled WGS sequence"/>
</dbReference>
<evidence type="ECO:0000259" key="2">
    <source>
        <dbReference type="Pfam" id="PF00535"/>
    </source>
</evidence>
<evidence type="ECO:0000256" key="1">
    <source>
        <dbReference type="SAM" id="Phobius"/>
    </source>
</evidence>
<name>A0A1A6C3A7_9GAMM</name>
<evidence type="ECO:0000313" key="3">
    <source>
        <dbReference type="EMBL" id="OBS09043.1"/>
    </source>
</evidence>
<feature type="transmembrane region" description="Helical" evidence="1">
    <location>
        <begin position="162"/>
        <end position="181"/>
    </location>
</feature>
<dbReference type="PANTHER" id="PTHR48090">
    <property type="entry name" value="UNDECAPRENYL-PHOSPHATE 4-DEOXY-4-FORMAMIDO-L-ARABINOSE TRANSFERASE-RELATED"/>
    <property type="match status" value="1"/>
</dbReference>
<dbReference type="Pfam" id="PF00535">
    <property type="entry name" value="Glycos_transf_2"/>
    <property type="match status" value="1"/>
</dbReference>
<dbReference type="Gene3D" id="3.90.550.10">
    <property type="entry name" value="Spore Coat Polysaccharide Biosynthesis Protein SpsA, Chain A"/>
    <property type="match status" value="1"/>
</dbReference>
<feature type="transmembrane region" description="Helical" evidence="1">
    <location>
        <begin position="253"/>
        <end position="274"/>
    </location>
</feature>
<keyword evidence="3" id="KW-0808">Transferase</keyword>
<accession>A0A1A6C3A7</accession>
<protein>
    <submittedName>
        <fullName evidence="3">Glycosyl transferase</fullName>
    </submittedName>
</protein>
<comment type="caution">
    <text evidence="3">The sequence shown here is derived from an EMBL/GenBank/DDBJ whole genome shotgun (WGS) entry which is preliminary data.</text>
</comment>
<keyword evidence="1" id="KW-1133">Transmembrane helix</keyword>
<proteinExistence type="predicted"/>
<dbReference type="GO" id="GO:0016740">
    <property type="term" value="F:transferase activity"/>
    <property type="evidence" value="ECO:0007669"/>
    <property type="project" value="UniProtKB-KW"/>
</dbReference>
<dbReference type="AlphaFoldDB" id="A0A1A6C3A7"/>
<dbReference type="InterPro" id="IPR001173">
    <property type="entry name" value="Glyco_trans_2-like"/>
</dbReference>
<organism evidence="3 4">
    <name type="scientific">Acidihalobacter prosperus</name>
    <dbReference type="NCBI Taxonomy" id="160660"/>
    <lineage>
        <taxon>Bacteria</taxon>
        <taxon>Pseudomonadati</taxon>
        <taxon>Pseudomonadota</taxon>
        <taxon>Gammaproteobacteria</taxon>
        <taxon>Chromatiales</taxon>
        <taxon>Ectothiorhodospiraceae</taxon>
        <taxon>Acidihalobacter</taxon>
    </lineage>
</organism>
<feature type="transmembrane region" description="Helical" evidence="1">
    <location>
        <begin position="228"/>
        <end position="246"/>
    </location>
</feature>
<keyword evidence="4" id="KW-1185">Reference proteome</keyword>
<dbReference type="InterPro" id="IPR050256">
    <property type="entry name" value="Glycosyltransferase_2"/>
</dbReference>
<sequence>MNETRISIVLPARNEADNLRELLPSLRDLYPQAEIVVVDDGSTDHTDEVASANGADRVISHPYAMGNGAAIKSGARAARGDVIVFMDGDGQHQPKDVARLLARIEDGYDMVVGARDAGSQASFGRLAANTLYNHLASWVTGHAIHDLTSGFRAVRAARFRRFLYLLPNGFSYPTTITMAFFRAGYAVDYLPIEALKRGGKSHVRPLRDGLRFLLIIFKIGTLYSPLKVFAPTGAVFFAFGLLRYLYTYLHNGTFTNMSVLLFVTGALVFLLGLISEQIANLMYAQTRDEAP</sequence>
<dbReference type="EMBL" id="JQSG02000003">
    <property type="protein sequence ID" value="OBS09043.1"/>
    <property type="molecule type" value="Genomic_DNA"/>
</dbReference>
<dbReference type="OrthoDB" id="9811884at2"/>
<evidence type="ECO:0000313" key="4">
    <source>
        <dbReference type="Proteomes" id="UP000029273"/>
    </source>
</evidence>
<reference evidence="3 4" key="1">
    <citation type="journal article" date="2014" name="Genome Announc.">
        <title>Draft Genome Sequence of the Iron-Oxidizing, Acidophilic, and Halotolerant 'Thiobacillus prosperus' Type Strain DSM 5130.</title>
        <authorList>
            <person name="Ossandon F.J."/>
            <person name="Cardenas J.P."/>
            <person name="Corbett M."/>
            <person name="Quatrini R."/>
            <person name="Holmes D.S."/>
            <person name="Watkin E."/>
        </authorList>
    </citation>
    <scope>NUCLEOTIDE SEQUENCE [LARGE SCALE GENOMIC DNA]</scope>
    <source>
        <strain evidence="3 4">DSM 5130</strain>
    </source>
</reference>
<keyword evidence="1" id="KW-0812">Transmembrane</keyword>
<feature type="domain" description="Glycosyltransferase 2-like" evidence="2">
    <location>
        <begin position="7"/>
        <end position="156"/>
    </location>
</feature>
<dbReference type="CDD" id="cd04179">
    <property type="entry name" value="DPM_DPG-synthase_like"/>
    <property type="match status" value="1"/>
</dbReference>
<dbReference type="PANTHER" id="PTHR48090:SF7">
    <property type="entry name" value="RFBJ PROTEIN"/>
    <property type="match status" value="1"/>
</dbReference>
<dbReference type="RefSeq" id="WP_038088872.1">
    <property type="nucleotide sequence ID" value="NZ_JQSG02000003.1"/>
</dbReference>
<dbReference type="InterPro" id="IPR029044">
    <property type="entry name" value="Nucleotide-diphossugar_trans"/>
</dbReference>
<dbReference type="SUPFAM" id="SSF53448">
    <property type="entry name" value="Nucleotide-diphospho-sugar transferases"/>
    <property type="match status" value="1"/>
</dbReference>
<gene>
    <name evidence="3" type="ORF">Thpro_021371</name>
</gene>